<evidence type="ECO:0000313" key="2">
    <source>
        <dbReference type="Proteomes" id="UP000192721"/>
    </source>
</evidence>
<comment type="caution">
    <text evidence="1">The sequence shown here is derived from an EMBL/GenBank/DDBJ whole genome shotgun (WGS) entry which is preliminary data.</text>
</comment>
<reference evidence="1 2" key="1">
    <citation type="submission" date="2017-02" db="EMBL/GenBank/DDBJ databases">
        <title>Chromobacterium haemolyticum H5244.</title>
        <authorList>
            <person name="Gulvik C.A."/>
        </authorList>
    </citation>
    <scope>NUCLEOTIDE SEQUENCE [LARGE SCALE GENOMIC DNA]</scope>
    <source>
        <strain evidence="1 2">H5244</strain>
    </source>
</reference>
<name>A0A1W0CCM3_9NEIS</name>
<organism evidence="1 2">
    <name type="scientific">Chromobacterium haemolyticum</name>
    <dbReference type="NCBI Taxonomy" id="394935"/>
    <lineage>
        <taxon>Bacteria</taxon>
        <taxon>Pseudomonadati</taxon>
        <taxon>Pseudomonadota</taxon>
        <taxon>Betaproteobacteria</taxon>
        <taxon>Neisseriales</taxon>
        <taxon>Chromobacteriaceae</taxon>
        <taxon>Chromobacterium</taxon>
    </lineage>
</organism>
<sequence length="153" mass="16866">MTQAAEWTLLSPVLSASTLTKGLPLTGRESLKSGKGQLKQRWEIKGGRQVMGSLETIGNQQGDLINLGGQCREFDKQGMELKPAPWPKTSFCHRFFVRLMANTVQQPDAVASLMLAGAQRAATSSFRMEQGDISIELASDGYFFMRRVSRIGQ</sequence>
<dbReference type="EMBL" id="MUKV01000046">
    <property type="protein sequence ID" value="OQS32458.1"/>
    <property type="molecule type" value="Genomic_DNA"/>
</dbReference>
<dbReference type="Proteomes" id="UP000192721">
    <property type="component" value="Unassembled WGS sequence"/>
</dbReference>
<protein>
    <submittedName>
        <fullName evidence="1">Uncharacterized protein</fullName>
    </submittedName>
</protein>
<dbReference type="AlphaFoldDB" id="A0A1W0CCM3"/>
<accession>A0A1W0CCM3</accession>
<gene>
    <name evidence="1" type="ORF">B0T45_21625</name>
</gene>
<proteinExistence type="predicted"/>
<evidence type="ECO:0000313" key="1">
    <source>
        <dbReference type="EMBL" id="OQS32458.1"/>
    </source>
</evidence>